<comment type="caution">
    <text evidence="4">The sequence shown here is derived from an EMBL/GenBank/DDBJ whole genome shotgun (WGS) entry which is preliminary data.</text>
</comment>
<dbReference type="InterPro" id="IPR029058">
    <property type="entry name" value="AB_hydrolase_fold"/>
</dbReference>
<dbReference type="PANTHER" id="PTHR11487:SF0">
    <property type="entry name" value="S-ACYL FATTY ACID SYNTHASE THIOESTERASE, MEDIUM CHAIN"/>
    <property type="match status" value="1"/>
</dbReference>
<dbReference type="RefSeq" id="WP_099198658.1">
    <property type="nucleotide sequence ID" value="NZ_JBIRXA010000008.1"/>
</dbReference>
<dbReference type="AlphaFoldDB" id="A0A2G1XLT8"/>
<dbReference type="InterPro" id="IPR012223">
    <property type="entry name" value="TEII"/>
</dbReference>
<keyword evidence="5" id="KW-1185">Reference proteome</keyword>
<dbReference type="PANTHER" id="PTHR11487">
    <property type="entry name" value="THIOESTERASE"/>
    <property type="match status" value="1"/>
</dbReference>
<evidence type="ECO:0000256" key="1">
    <source>
        <dbReference type="ARBA" id="ARBA00007169"/>
    </source>
</evidence>
<dbReference type="InterPro" id="IPR020802">
    <property type="entry name" value="TesA-like"/>
</dbReference>
<comment type="similarity">
    <text evidence="1">Belongs to the thioesterase family.</text>
</comment>
<dbReference type="InterPro" id="IPR001031">
    <property type="entry name" value="Thioesterase"/>
</dbReference>
<gene>
    <name evidence="4" type="ORF">BLA24_09245</name>
</gene>
<dbReference type="Gene3D" id="3.40.50.1820">
    <property type="entry name" value="alpha/beta hydrolase"/>
    <property type="match status" value="1"/>
</dbReference>
<evidence type="ECO:0000256" key="2">
    <source>
        <dbReference type="ARBA" id="ARBA00022801"/>
    </source>
</evidence>
<dbReference type="SMART" id="SM00824">
    <property type="entry name" value="PKS_TE"/>
    <property type="match status" value="1"/>
</dbReference>
<feature type="domain" description="Thioesterase TesA-like" evidence="3">
    <location>
        <begin position="29"/>
        <end position="251"/>
    </location>
</feature>
<dbReference type="Pfam" id="PF00975">
    <property type="entry name" value="Thioesterase"/>
    <property type="match status" value="1"/>
</dbReference>
<organism evidence="4 5">
    <name type="scientific">Streptomyces cinnamoneus</name>
    <name type="common">Streptoverticillium cinnamoneum</name>
    <dbReference type="NCBI Taxonomy" id="53446"/>
    <lineage>
        <taxon>Bacteria</taxon>
        <taxon>Bacillati</taxon>
        <taxon>Actinomycetota</taxon>
        <taxon>Actinomycetes</taxon>
        <taxon>Kitasatosporales</taxon>
        <taxon>Streptomycetaceae</taxon>
        <taxon>Streptomyces</taxon>
        <taxon>Streptomyces cinnamoneus group</taxon>
    </lineage>
</organism>
<name>A0A2G1XLT8_STRCJ</name>
<dbReference type="GO" id="GO:0008610">
    <property type="term" value="P:lipid biosynthetic process"/>
    <property type="evidence" value="ECO:0007669"/>
    <property type="project" value="TreeGrafter"/>
</dbReference>
<dbReference type="OrthoDB" id="8480037at2"/>
<dbReference type="EMBL" id="NHZO01000097">
    <property type="protein sequence ID" value="PHQ52099.1"/>
    <property type="molecule type" value="Genomic_DNA"/>
</dbReference>
<evidence type="ECO:0000313" key="5">
    <source>
        <dbReference type="Proteomes" id="UP000222531"/>
    </source>
</evidence>
<keyword evidence="2" id="KW-0378">Hydrolase</keyword>
<evidence type="ECO:0000313" key="4">
    <source>
        <dbReference type="EMBL" id="PHQ52099.1"/>
    </source>
</evidence>
<dbReference type="SUPFAM" id="SSF53474">
    <property type="entry name" value="alpha/beta-Hydrolases"/>
    <property type="match status" value="1"/>
</dbReference>
<dbReference type="GO" id="GO:0016787">
    <property type="term" value="F:hydrolase activity"/>
    <property type="evidence" value="ECO:0007669"/>
    <property type="project" value="UniProtKB-KW"/>
</dbReference>
<accession>A0A2G1XLT8</accession>
<sequence length="258" mass="28471">MTDNFSGADDNGLWIRRFHPRPDSAVRLVCLPHAGGSASFYFPVSRAMPDFADVLCVQYPGRQDRRAEPLVDNIPDLADQVYAALLPWADRPLALFGHSMGASLAFEVARRLERDKGIVPAYLFASGRRAPSTHRDERVHLQDDNGLIAEMRRLSGTSTQLLGDEEVLRMILPAIRSDYRAAETYAYEPGEPLTCPVLGLVGDDDPKVNLDEAAAWAGHTEGSFDLKVFKGGHFYLAEHQAAVIKEMADRLRPLAGKA</sequence>
<dbReference type="Proteomes" id="UP000222531">
    <property type="component" value="Unassembled WGS sequence"/>
</dbReference>
<protein>
    <submittedName>
        <fullName evidence="4">Thioesterase</fullName>
    </submittedName>
</protein>
<reference evidence="4 5" key="1">
    <citation type="journal article" date="2017" name="Biochemistry">
        <title>Identification of the Biosynthetic Pathway for the Antibiotic Bicyclomycin.</title>
        <authorList>
            <person name="Patteson J."/>
            <person name="Cai W."/>
            <person name="Johnson R.A."/>
            <person name="Santa Maria K."/>
            <person name="Li B."/>
        </authorList>
    </citation>
    <scope>NUCLEOTIDE SEQUENCE [LARGE SCALE GENOMIC DNA]</scope>
    <source>
        <strain evidence="4 5">ATCC 21532</strain>
    </source>
</reference>
<evidence type="ECO:0000259" key="3">
    <source>
        <dbReference type="SMART" id="SM00824"/>
    </source>
</evidence>
<proteinExistence type="inferred from homology"/>